<keyword evidence="2" id="KW-1185">Reference proteome</keyword>
<proteinExistence type="predicted"/>
<reference evidence="1 2" key="1">
    <citation type="journal article" date="2015" name="Genome Biol.">
        <title>Comparative genomics of Steinernema reveals deeply conserved gene regulatory networks.</title>
        <authorList>
            <person name="Dillman A.R."/>
            <person name="Macchietto M."/>
            <person name="Porter C.F."/>
            <person name="Rogers A."/>
            <person name="Williams B."/>
            <person name="Antoshechkin I."/>
            <person name="Lee M.M."/>
            <person name="Goodwin Z."/>
            <person name="Lu X."/>
            <person name="Lewis E.E."/>
            <person name="Goodrich-Blair H."/>
            <person name="Stock S.P."/>
            <person name="Adams B.J."/>
            <person name="Sternberg P.W."/>
            <person name="Mortazavi A."/>
        </authorList>
    </citation>
    <scope>NUCLEOTIDE SEQUENCE [LARGE SCALE GENOMIC DNA]</scope>
    <source>
        <strain evidence="1 2">ALL</strain>
    </source>
</reference>
<evidence type="ECO:0000313" key="2">
    <source>
        <dbReference type="Proteomes" id="UP000298663"/>
    </source>
</evidence>
<name>A0A4U8ULZ1_STECR</name>
<dbReference type="Proteomes" id="UP000298663">
    <property type="component" value="Chromosome X"/>
</dbReference>
<dbReference type="EMBL" id="AZBU02000001">
    <property type="protein sequence ID" value="TMS33137.1"/>
    <property type="molecule type" value="Genomic_DNA"/>
</dbReference>
<comment type="caution">
    <text evidence="1">The sequence shown here is derived from an EMBL/GenBank/DDBJ whole genome shotgun (WGS) entry which is preliminary data.</text>
</comment>
<sequence length="106" mass="12131">MNEEGQMGVDSSFIEVISKRVYIQSSPSAQYFRAFPGLNLLDCIFIQLKRVLVKEEHSVQNNKKAEKEEQLPIVGRWQAPHGEKWKLDKGCLILLSSSLEDQQRLG</sequence>
<evidence type="ECO:0000313" key="1">
    <source>
        <dbReference type="EMBL" id="TMS33137.1"/>
    </source>
</evidence>
<protein>
    <submittedName>
        <fullName evidence="1">Uncharacterized protein</fullName>
    </submittedName>
</protein>
<reference evidence="1 2" key="2">
    <citation type="journal article" date="2019" name="G3 (Bethesda)">
        <title>Hybrid Assembly of the Genome of the Entomopathogenic Nematode Steinernema carpocapsae Identifies the X-Chromosome.</title>
        <authorList>
            <person name="Serra L."/>
            <person name="Macchietto M."/>
            <person name="Macias-Munoz A."/>
            <person name="McGill C.J."/>
            <person name="Rodriguez I.M."/>
            <person name="Rodriguez B."/>
            <person name="Murad R."/>
            <person name="Mortazavi A."/>
        </authorList>
    </citation>
    <scope>NUCLEOTIDE SEQUENCE [LARGE SCALE GENOMIC DNA]</scope>
    <source>
        <strain evidence="1 2">ALL</strain>
    </source>
</reference>
<organism evidence="1 2">
    <name type="scientific">Steinernema carpocapsae</name>
    <name type="common">Entomopathogenic nematode</name>
    <dbReference type="NCBI Taxonomy" id="34508"/>
    <lineage>
        <taxon>Eukaryota</taxon>
        <taxon>Metazoa</taxon>
        <taxon>Ecdysozoa</taxon>
        <taxon>Nematoda</taxon>
        <taxon>Chromadorea</taxon>
        <taxon>Rhabditida</taxon>
        <taxon>Tylenchina</taxon>
        <taxon>Panagrolaimomorpha</taxon>
        <taxon>Strongyloidoidea</taxon>
        <taxon>Steinernematidae</taxon>
        <taxon>Steinernema</taxon>
    </lineage>
</organism>
<dbReference type="AlphaFoldDB" id="A0A4U8ULZ1"/>
<dbReference type="EMBL" id="CM016762">
    <property type="protein sequence ID" value="TMS33137.1"/>
    <property type="molecule type" value="Genomic_DNA"/>
</dbReference>
<gene>
    <name evidence="1" type="ORF">L596_000911</name>
</gene>
<accession>A0A4U8ULZ1</accession>